<evidence type="ECO:0000313" key="2">
    <source>
        <dbReference type="EMBL" id="OUC41938.1"/>
    </source>
</evidence>
<feature type="non-terminal residue" evidence="2">
    <location>
        <position position="1"/>
    </location>
</feature>
<sequence length="128" mass="15417">GNEQLKHWRQKGEEFRLQLRDRKLEVESLNERLKKLNVELIEAKQGQKNLAIQLSRAAQIQMNQKYDEFQRRKAEEIHNLQLKWKIEIEELEKTNRRLTEERDQAIERMVKLDNLLKAKRSGISAELQ</sequence>
<dbReference type="Proteomes" id="UP000243006">
    <property type="component" value="Unassembled WGS sequence"/>
</dbReference>
<evidence type="ECO:0000256" key="1">
    <source>
        <dbReference type="SAM" id="Coils"/>
    </source>
</evidence>
<dbReference type="EMBL" id="LVZM01018855">
    <property type="protein sequence ID" value="OUC41938.1"/>
    <property type="molecule type" value="Genomic_DNA"/>
</dbReference>
<protein>
    <submittedName>
        <fullName evidence="2">Uncharacterized protein</fullName>
    </submittedName>
</protein>
<keyword evidence="1" id="KW-0175">Coiled coil</keyword>
<name>A0A1Y3EFN2_9BILA</name>
<accession>A0A1Y3EFN2</accession>
<feature type="coiled-coil region" evidence="1">
    <location>
        <begin position="81"/>
        <end position="115"/>
    </location>
</feature>
<reference evidence="2 3" key="1">
    <citation type="submission" date="2015-04" db="EMBL/GenBank/DDBJ databases">
        <title>Draft genome of the roundworm Trichinella nativa.</title>
        <authorList>
            <person name="Mitreva M."/>
        </authorList>
    </citation>
    <scope>NUCLEOTIDE SEQUENCE [LARGE SCALE GENOMIC DNA]</scope>
    <source>
        <strain evidence="2 3">ISS45</strain>
    </source>
</reference>
<dbReference type="AlphaFoldDB" id="A0A1Y3EFN2"/>
<organism evidence="2 3">
    <name type="scientific">Trichinella nativa</name>
    <dbReference type="NCBI Taxonomy" id="6335"/>
    <lineage>
        <taxon>Eukaryota</taxon>
        <taxon>Metazoa</taxon>
        <taxon>Ecdysozoa</taxon>
        <taxon>Nematoda</taxon>
        <taxon>Enoplea</taxon>
        <taxon>Dorylaimia</taxon>
        <taxon>Trichinellida</taxon>
        <taxon>Trichinellidae</taxon>
        <taxon>Trichinella</taxon>
    </lineage>
</organism>
<proteinExistence type="predicted"/>
<evidence type="ECO:0000313" key="3">
    <source>
        <dbReference type="Proteomes" id="UP000243006"/>
    </source>
</evidence>
<feature type="coiled-coil region" evidence="1">
    <location>
        <begin position="19"/>
        <end position="46"/>
    </location>
</feature>
<comment type="caution">
    <text evidence="2">The sequence shown here is derived from an EMBL/GenBank/DDBJ whole genome shotgun (WGS) entry which is preliminary data.</text>
</comment>
<gene>
    <name evidence="2" type="ORF">D917_10572</name>
</gene>